<feature type="compositionally biased region" description="Polar residues" evidence="5">
    <location>
        <begin position="33"/>
        <end position="43"/>
    </location>
</feature>
<feature type="compositionally biased region" description="Low complexity" evidence="5">
    <location>
        <begin position="262"/>
        <end position="279"/>
    </location>
</feature>
<keyword evidence="2" id="KW-0653">Protein transport</keyword>
<organism evidence="7 8">
    <name type="scientific">Coemansia brasiliensis</name>
    <dbReference type="NCBI Taxonomy" id="2650707"/>
    <lineage>
        <taxon>Eukaryota</taxon>
        <taxon>Fungi</taxon>
        <taxon>Fungi incertae sedis</taxon>
        <taxon>Zoopagomycota</taxon>
        <taxon>Kickxellomycotina</taxon>
        <taxon>Kickxellomycetes</taxon>
        <taxon>Kickxellales</taxon>
        <taxon>Kickxellaceae</taxon>
        <taxon>Coemansia</taxon>
    </lineage>
</organism>
<feature type="region of interest" description="Disordered" evidence="5">
    <location>
        <begin position="1"/>
        <end position="43"/>
    </location>
</feature>
<evidence type="ECO:0000256" key="4">
    <source>
        <dbReference type="ARBA" id="ARBA00023132"/>
    </source>
</evidence>
<dbReference type="SUPFAM" id="SSF54928">
    <property type="entry name" value="RNA-binding domain, RBD"/>
    <property type="match status" value="1"/>
</dbReference>
<evidence type="ECO:0000256" key="2">
    <source>
        <dbReference type="ARBA" id="ARBA00022927"/>
    </source>
</evidence>
<feature type="region of interest" description="Disordered" evidence="5">
    <location>
        <begin position="59"/>
        <end position="116"/>
    </location>
</feature>
<keyword evidence="2" id="KW-0813">Transport</keyword>
<feature type="compositionally biased region" description="Basic and acidic residues" evidence="5">
    <location>
        <begin position="481"/>
        <end position="490"/>
    </location>
</feature>
<feature type="compositionally biased region" description="Polar residues" evidence="5">
    <location>
        <begin position="500"/>
        <end position="517"/>
    </location>
</feature>
<evidence type="ECO:0000313" key="8">
    <source>
        <dbReference type="Proteomes" id="UP001139887"/>
    </source>
</evidence>
<evidence type="ECO:0000256" key="3">
    <source>
        <dbReference type="ARBA" id="ARBA00023010"/>
    </source>
</evidence>
<dbReference type="OrthoDB" id="5555342at2759"/>
<reference evidence="7" key="1">
    <citation type="submission" date="2022-07" db="EMBL/GenBank/DDBJ databases">
        <title>Phylogenomic reconstructions and comparative analyses of Kickxellomycotina fungi.</title>
        <authorList>
            <person name="Reynolds N.K."/>
            <person name="Stajich J.E."/>
            <person name="Barry K."/>
            <person name="Grigoriev I.V."/>
            <person name="Crous P."/>
            <person name="Smith M.E."/>
        </authorList>
    </citation>
    <scope>NUCLEOTIDE SEQUENCE</scope>
    <source>
        <strain evidence="7">NRRL 1566</strain>
    </source>
</reference>
<dbReference type="InterPro" id="IPR035979">
    <property type="entry name" value="RBD_domain_sf"/>
</dbReference>
<feature type="compositionally biased region" description="Polar residues" evidence="5">
    <location>
        <begin position="85"/>
        <end position="116"/>
    </location>
</feature>
<feature type="compositionally biased region" description="Polar residues" evidence="5">
    <location>
        <begin position="15"/>
        <end position="25"/>
    </location>
</feature>
<sequence>MSFLSTQPVGERVRFQSQFPMSGQRDSGDLLTPTRQIGSISSPFRTSLRRGELLESNMLSNPFTPRVDRGLSPAGSRMLPRRSLTLGTNNRPNRSSNLYQTETPAPSIVQSSSVQGAPSPYVSVAAEYPNLGGIGGWPTENTTTSVPLSSNGELSESNQGSKSPFSRPKSPAPRSASPHRNSKKLPSFLLGSLQSGKSAGTSTPYPPDTALSANSTAAVTIYSIPSAHPSGPSPVSSRPVSPRFSRRLSGFGSNDMLSSAYRASGTTSGTSRAGASASSLDDAPPIMTLEDMSIEDHSGLSRANDTAMLGTAEADVFAMDSNTRAQFNERQQTKVGEKDSNEQDYNDVAIRAVVVSGLPPKTESSTLNYFRSFGEILAFSMVPTATDSLALLFSEPWQAQQAVAQGDSNGRIILDNRIVARVDWADASCVSMLFKQVFPNCPLPSSAAPAASSESSLSQTIYAQSPRKRPASSVPTHGRSRVAEIVESESRTMAGPGSPFRQNKQVLPSGTLQPSSTMMAATSGQASTSNTTALPKPRNGVLQSVLDILFGW</sequence>
<proteinExistence type="predicted"/>
<evidence type="ECO:0000313" key="7">
    <source>
        <dbReference type="EMBL" id="KAJ2852721.1"/>
    </source>
</evidence>
<feature type="region of interest" description="Disordered" evidence="5">
    <location>
        <begin position="262"/>
        <end position="284"/>
    </location>
</feature>
<dbReference type="InterPro" id="IPR012677">
    <property type="entry name" value="Nucleotide-bd_a/b_plait_sf"/>
</dbReference>
<dbReference type="Pfam" id="PF05172">
    <property type="entry name" value="RRM_Nup35"/>
    <property type="match status" value="1"/>
</dbReference>
<feature type="region of interest" description="Disordered" evidence="5">
    <location>
        <begin position="192"/>
        <end position="211"/>
    </location>
</feature>
<feature type="region of interest" description="Disordered" evidence="5">
    <location>
        <begin position="134"/>
        <end position="186"/>
    </location>
</feature>
<evidence type="ECO:0000256" key="5">
    <source>
        <dbReference type="SAM" id="MobiDB-lite"/>
    </source>
</evidence>
<keyword evidence="4" id="KW-0539">Nucleus</keyword>
<dbReference type="GO" id="GO:0015031">
    <property type="term" value="P:protein transport"/>
    <property type="evidence" value="ECO:0007669"/>
    <property type="project" value="UniProtKB-KW"/>
</dbReference>
<dbReference type="EMBL" id="JANBUW010000001">
    <property type="protein sequence ID" value="KAJ2852721.1"/>
    <property type="molecule type" value="Genomic_DNA"/>
</dbReference>
<feature type="compositionally biased region" description="Polar residues" evidence="5">
    <location>
        <begin position="192"/>
        <end position="203"/>
    </location>
</feature>
<evidence type="ECO:0000259" key="6">
    <source>
        <dbReference type="Pfam" id="PF05172"/>
    </source>
</evidence>
<dbReference type="AlphaFoldDB" id="A0A9W8IBK7"/>
<dbReference type="InterPro" id="IPR007846">
    <property type="entry name" value="RRM_NUP35_dom"/>
</dbReference>
<feature type="compositionally biased region" description="Polar residues" evidence="5">
    <location>
        <begin position="139"/>
        <end position="160"/>
    </location>
</feature>
<dbReference type="Gene3D" id="3.30.70.330">
    <property type="match status" value="1"/>
</dbReference>
<feature type="compositionally biased region" description="Low complexity" evidence="5">
    <location>
        <begin position="161"/>
        <end position="178"/>
    </location>
</feature>
<comment type="subcellular location">
    <subcellularLocation>
        <location evidence="1">Nucleus</location>
        <location evidence="1">Nuclear pore complex</location>
    </subcellularLocation>
</comment>
<keyword evidence="3" id="KW-0811">Translocation</keyword>
<evidence type="ECO:0000256" key="1">
    <source>
        <dbReference type="ARBA" id="ARBA00004567"/>
    </source>
</evidence>
<dbReference type="GO" id="GO:0003676">
    <property type="term" value="F:nucleic acid binding"/>
    <property type="evidence" value="ECO:0007669"/>
    <property type="project" value="InterPro"/>
</dbReference>
<accession>A0A9W8IBK7</accession>
<comment type="caution">
    <text evidence="7">The sequence shown here is derived from an EMBL/GenBank/DDBJ whole genome shotgun (WGS) entry which is preliminary data.</text>
</comment>
<keyword evidence="4" id="KW-0509">mRNA transport</keyword>
<gene>
    <name evidence="7" type="ORF">IWW36_000078</name>
</gene>
<keyword evidence="8" id="KW-1185">Reference proteome</keyword>
<dbReference type="Proteomes" id="UP001139887">
    <property type="component" value="Unassembled WGS sequence"/>
</dbReference>
<keyword evidence="4" id="KW-0906">Nuclear pore complex</keyword>
<feature type="domain" description="RRM Nup35-type" evidence="6">
    <location>
        <begin position="349"/>
        <end position="420"/>
    </location>
</feature>
<dbReference type="GO" id="GO:0005643">
    <property type="term" value="C:nuclear pore"/>
    <property type="evidence" value="ECO:0007669"/>
    <property type="project" value="UniProtKB-SubCell"/>
</dbReference>
<feature type="region of interest" description="Disordered" evidence="5">
    <location>
        <begin position="458"/>
        <end position="517"/>
    </location>
</feature>
<name>A0A9W8IBK7_9FUNG</name>
<protein>
    <recommendedName>
        <fullName evidence="6">RRM Nup35-type domain-containing protein</fullName>
    </recommendedName>
</protein>